<dbReference type="Proteomes" id="UP000008311">
    <property type="component" value="Unassembled WGS sequence"/>
</dbReference>
<feature type="compositionally biased region" description="Basic residues" evidence="1">
    <location>
        <begin position="33"/>
        <end position="45"/>
    </location>
</feature>
<gene>
    <name evidence="2" type="ORF">RCOM_1874940</name>
</gene>
<dbReference type="EMBL" id="EQ981126">
    <property type="protein sequence ID" value="EEF24851.1"/>
    <property type="molecule type" value="Genomic_DNA"/>
</dbReference>
<evidence type="ECO:0000256" key="1">
    <source>
        <dbReference type="SAM" id="MobiDB-lite"/>
    </source>
</evidence>
<feature type="region of interest" description="Disordered" evidence="1">
    <location>
        <begin position="1"/>
        <end position="45"/>
    </location>
</feature>
<reference evidence="3" key="1">
    <citation type="journal article" date="2010" name="Nat. Biotechnol.">
        <title>Draft genome sequence of the oilseed species Ricinus communis.</title>
        <authorList>
            <person name="Chan A.P."/>
            <person name="Crabtree J."/>
            <person name="Zhao Q."/>
            <person name="Lorenzi H."/>
            <person name="Orvis J."/>
            <person name="Puiu D."/>
            <person name="Melake-Berhan A."/>
            <person name="Jones K.M."/>
            <person name="Redman J."/>
            <person name="Chen G."/>
            <person name="Cahoon E.B."/>
            <person name="Gedil M."/>
            <person name="Stanke M."/>
            <person name="Haas B.J."/>
            <person name="Wortman J.R."/>
            <person name="Fraser-Liggett C.M."/>
            <person name="Ravel J."/>
            <person name="Rabinowicz P.D."/>
        </authorList>
    </citation>
    <scope>NUCLEOTIDE SEQUENCE [LARGE SCALE GENOMIC DNA]</scope>
    <source>
        <strain evidence="3">cv. Hale</strain>
    </source>
</reference>
<organism evidence="2 3">
    <name type="scientific">Ricinus communis</name>
    <name type="common">Castor bean</name>
    <dbReference type="NCBI Taxonomy" id="3988"/>
    <lineage>
        <taxon>Eukaryota</taxon>
        <taxon>Viridiplantae</taxon>
        <taxon>Streptophyta</taxon>
        <taxon>Embryophyta</taxon>
        <taxon>Tracheophyta</taxon>
        <taxon>Spermatophyta</taxon>
        <taxon>Magnoliopsida</taxon>
        <taxon>eudicotyledons</taxon>
        <taxon>Gunneridae</taxon>
        <taxon>Pentapetalae</taxon>
        <taxon>rosids</taxon>
        <taxon>fabids</taxon>
        <taxon>Malpighiales</taxon>
        <taxon>Euphorbiaceae</taxon>
        <taxon>Acalyphoideae</taxon>
        <taxon>Acalypheae</taxon>
        <taxon>Ricinus</taxon>
    </lineage>
</organism>
<dbReference type="InParanoid" id="B9TH12"/>
<feature type="non-terminal residue" evidence="2">
    <location>
        <position position="99"/>
    </location>
</feature>
<proteinExistence type="predicted"/>
<name>B9TH12_RICCO</name>
<feature type="compositionally biased region" description="Basic and acidic residues" evidence="1">
    <location>
        <begin position="1"/>
        <end position="11"/>
    </location>
</feature>
<dbReference type="AlphaFoldDB" id="B9TH12"/>
<accession>B9TH12</accession>
<evidence type="ECO:0000313" key="2">
    <source>
        <dbReference type="EMBL" id="EEF24851.1"/>
    </source>
</evidence>
<evidence type="ECO:0000313" key="3">
    <source>
        <dbReference type="Proteomes" id="UP000008311"/>
    </source>
</evidence>
<protein>
    <submittedName>
        <fullName evidence="2">Uncharacterized protein</fullName>
    </submittedName>
</protein>
<keyword evidence="3" id="KW-1185">Reference proteome</keyword>
<sequence>MEEGGKAEAERSAIGLDRMAAHVEGPRKGALQQRRHREPIPRRRKRFHFDENVGEGIKDRLFAGQRGFPTCHRAHRVLIVKLGREEGCELVERASVEGE</sequence>